<organism evidence="1 2">
    <name type="scientific">Trifolium pratense</name>
    <name type="common">Red clover</name>
    <dbReference type="NCBI Taxonomy" id="57577"/>
    <lineage>
        <taxon>Eukaryota</taxon>
        <taxon>Viridiplantae</taxon>
        <taxon>Streptophyta</taxon>
        <taxon>Embryophyta</taxon>
        <taxon>Tracheophyta</taxon>
        <taxon>Spermatophyta</taxon>
        <taxon>Magnoliopsida</taxon>
        <taxon>eudicotyledons</taxon>
        <taxon>Gunneridae</taxon>
        <taxon>Pentapetalae</taxon>
        <taxon>rosids</taxon>
        <taxon>fabids</taxon>
        <taxon>Fabales</taxon>
        <taxon>Fabaceae</taxon>
        <taxon>Papilionoideae</taxon>
        <taxon>50 kb inversion clade</taxon>
        <taxon>NPAAA clade</taxon>
        <taxon>Hologalegina</taxon>
        <taxon>IRL clade</taxon>
        <taxon>Trifolieae</taxon>
        <taxon>Trifolium</taxon>
    </lineage>
</organism>
<accession>A0ACB0IBX2</accession>
<name>A0ACB0IBX2_TRIPR</name>
<comment type="caution">
    <text evidence="1">The sequence shown here is derived from an EMBL/GenBank/DDBJ whole genome shotgun (WGS) entry which is preliminary data.</text>
</comment>
<evidence type="ECO:0000313" key="1">
    <source>
        <dbReference type="EMBL" id="CAJ2629591.1"/>
    </source>
</evidence>
<sequence length="1490" mass="165882">MGNVEIPNWLEGLPLAPEFRPTDTEFSDPIAYISKIEKEASNFGICKIIPPLPKPSKKYVFSNLNKSLLKRPELGLDNSSLGVGNSWKMGADGSNSGVSRAVFTTRQQEVGQSVKKTKGGVQKPLSCVHKQVWQSGEVYTLEQFEAKSKSFARSILGTSKDVSPLVVEAMFWKAASEKPIYVEYANDVPGSAFGESQGQFYHSHRRQRKRTYYKSRVDSSVCKETEMGGVKDTQNDESNGVTAPSNGESCLEMSKSATTMSTSTPIEVSQSSKEKSSDADNDLQGTAGWKLSNSPWNLQVVARASGSLTRFMPDDIPGVTSPMIYIGMLFSWFAWHVEDHELHSLNFHHTGSSKTWYSVPGNYAFAFEEVIRTEGYGGDIDQLAALKLLGEKTTLLSPEVVVASGIPCCRLVQNPGEFVVTFPRAYHVGFSHGFNCGEAANLATPRWLGIAKEAAVRRATMNHLPMLSHQQLLYLLTMSFISSVPRTLLPGVRSSRLRDRQKEEREILVKRAFIEDMLQENKLLSILLGKEATKQVVLWNADLLPDSGKYRRLPDLASTSGTYMADMSNDNISSADKSSHCLLDEMSLYMENLSDLYVGCDELPCHFQTDSGALACVGCGILGFPFMTLIQPTEKSIMELLPDNHHLVKDSSLISVASLHSAVSRDLSVSELVLAKDSQNQSLNKCNKYWNTSNKFLKPRIFCLEHAVQIVEMLQSKGGANVLIICHSDYPKIKAHARAVAEDIQSAFDHNEVPMDIASPENLALIDLAIDGEEELNEFEDWTSKLGLNLRFCVNNINKSSCKQFPLTLILGMQFYDKRPGLSLNWHSRKTRSKRSNHLAQAKPDSIQRKTDDPLHGRIDGSTAKKKLIQYSRRKFKSKQSCFSEASTVRESHEKLKNASGVLSGDHDTCVSKNELDTDNFRSNCALSRGSASAAMSPTHPEIQNAEAPICPSLNTSVSEICGKESQDCQDKGYSGSLTYGIDGNVDVFGSNQITEAIVIDSKCNSLDLDGEGYHEHQSACKSNSNGEAVLSTSLVNQPALATADGSFESPKNNDAEEKVSHSMSLKETTEGESKPLNEMDRVPLNDDKAISEHTPIADVCEIPRELYDAADFHNTVCLDATMQQEQQVGKGGDKEIIQSTHISEKELCESTSGEYAKELHDEVILESAKQIQIQNENRTNEEPVSSDIAKGVSVTIPEIGCSEVLAETCPKEDSCIQFISNAEKEMEIQPICRSDEELSVSIQECSKTEKKTHGRENEYGSEVDLSQDNGELESYDLTTTVPRSKAEKKKKRKMEHMAMDQFEFNDFIRSPCERLRPRTGKIACATTGKTGGDISQQKEENPVAKRTRRPPEASVPHKDKKASVPHKNKKVDVKKPHKCDIDNCHMSFTTKAELQLHKRNMCPEKGCGKRKFRSHKYTLIHQRVHEDDRPFECPWKGCSKCFKWAWAMTEHIRVHTGEKPYQCKVEGCDLSFRFISDFSRHRRKTGHYV</sequence>
<protein>
    <submittedName>
        <fullName evidence="1">Uncharacterized protein</fullName>
    </submittedName>
</protein>
<gene>
    <name evidence="1" type="ORF">MILVUS5_LOCUS1536</name>
</gene>
<dbReference type="Proteomes" id="UP001177021">
    <property type="component" value="Unassembled WGS sequence"/>
</dbReference>
<proteinExistence type="predicted"/>
<dbReference type="EMBL" id="CASHSV030000001">
    <property type="protein sequence ID" value="CAJ2629591.1"/>
    <property type="molecule type" value="Genomic_DNA"/>
</dbReference>
<evidence type="ECO:0000313" key="2">
    <source>
        <dbReference type="Proteomes" id="UP001177021"/>
    </source>
</evidence>
<reference evidence="1" key="1">
    <citation type="submission" date="2023-10" db="EMBL/GenBank/DDBJ databases">
        <authorList>
            <person name="Rodriguez Cubillos JULIANA M."/>
            <person name="De Vega J."/>
        </authorList>
    </citation>
    <scope>NUCLEOTIDE SEQUENCE</scope>
</reference>
<keyword evidence="2" id="KW-1185">Reference proteome</keyword>